<feature type="transmembrane region" description="Helical" evidence="1">
    <location>
        <begin position="73"/>
        <end position="91"/>
    </location>
</feature>
<dbReference type="OrthoDB" id="10357944at2759"/>
<dbReference type="EMBL" id="VAHF01000003">
    <property type="protein sequence ID" value="TXG68037.1"/>
    <property type="molecule type" value="Genomic_DNA"/>
</dbReference>
<protein>
    <recommendedName>
        <fullName evidence="2">PB1 domain-containing protein</fullName>
    </recommendedName>
</protein>
<feature type="transmembrane region" description="Helical" evidence="1">
    <location>
        <begin position="255"/>
        <end position="272"/>
    </location>
</feature>
<dbReference type="InterPro" id="IPR053793">
    <property type="entry name" value="PB1-like"/>
</dbReference>
<name>A0A5C7IFB9_9ROSI</name>
<gene>
    <name evidence="3" type="ORF">EZV62_009312</name>
</gene>
<keyword evidence="1" id="KW-1133">Transmembrane helix</keyword>
<reference evidence="4" key="1">
    <citation type="journal article" date="2019" name="Gigascience">
        <title>De novo genome assembly of the endangered Acer yangbiense, a plant species with extremely small populations endemic to Yunnan Province, China.</title>
        <authorList>
            <person name="Yang J."/>
            <person name="Wariss H.M."/>
            <person name="Tao L."/>
            <person name="Zhang R."/>
            <person name="Yun Q."/>
            <person name="Hollingsworth P."/>
            <person name="Dao Z."/>
            <person name="Luo G."/>
            <person name="Guo H."/>
            <person name="Ma Y."/>
            <person name="Sun W."/>
        </authorList>
    </citation>
    <scope>NUCLEOTIDE SEQUENCE [LARGE SCALE GENOMIC DNA]</scope>
    <source>
        <strain evidence="4">cv. Malutang</strain>
    </source>
</reference>
<keyword evidence="1" id="KW-0472">Membrane</keyword>
<keyword evidence="4" id="KW-1185">Reference proteome</keyword>
<feature type="transmembrane region" description="Helical" evidence="1">
    <location>
        <begin position="44"/>
        <end position="67"/>
    </location>
</feature>
<accession>A0A5C7IFB9</accession>
<dbReference type="Gene3D" id="3.10.20.90">
    <property type="entry name" value="Phosphatidylinositol 3-kinase Catalytic Subunit, Chain A, domain 1"/>
    <property type="match status" value="1"/>
</dbReference>
<dbReference type="PROSITE" id="PS51745">
    <property type="entry name" value="PB1"/>
    <property type="match status" value="1"/>
</dbReference>
<sequence>MLETFGKNTVGSVLASFILSVFGAGVTLYTTFVMKERIRNIQLVAVEIVFSFVQLIVTYIDLIIKFLRIKSNYEVSLFPLAFAIIVLVFAFKKNPVDERPAASFLRALEREPHSIWSDSSSLLTLHLQPLGRGAVLSTGVWIPLSLHRRFLRYVQQKITEVCDLVYKYKIHILAVVSLVLDAISSVAPDQLSGQSKQSFVLATSLLLPVFGFACIKGRTERQHIGVVEVVFAMFQLIIITLVHFTLTISGATNNYNAPWFPLAFAAIVVFVFNKDEKNDPFKVIRQPRSRIVQRYIDLALLNSYEDLYRKVKQVYKIKGQLYGSESEWELTYITTRHEWRVVGSDEPSDWQ</sequence>
<evidence type="ECO:0000313" key="3">
    <source>
        <dbReference type="EMBL" id="TXG68037.1"/>
    </source>
</evidence>
<keyword evidence="1" id="KW-0812">Transmembrane</keyword>
<evidence type="ECO:0000259" key="2">
    <source>
        <dbReference type="PROSITE" id="PS51745"/>
    </source>
</evidence>
<feature type="transmembrane region" description="Helical" evidence="1">
    <location>
        <begin position="229"/>
        <end position="249"/>
    </location>
</feature>
<comment type="caution">
    <text evidence="3">The sequence shown here is derived from an EMBL/GenBank/DDBJ whole genome shotgun (WGS) entry which is preliminary data.</text>
</comment>
<proteinExistence type="predicted"/>
<evidence type="ECO:0000313" key="4">
    <source>
        <dbReference type="Proteomes" id="UP000323000"/>
    </source>
</evidence>
<feature type="domain" description="PB1" evidence="2">
    <location>
        <begin position="270"/>
        <end position="351"/>
    </location>
</feature>
<organism evidence="3 4">
    <name type="scientific">Acer yangbiense</name>
    <dbReference type="NCBI Taxonomy" id="1000413"/>
    <lineage>
        <taxon>Eukaryota</taxon>
        <taxon>Viridiplantae</taxon>
        <taxon>Streptophyta</taxon>
        <taxon>Embryophyta</taxon>
        <taxon>Tracheophyta</taxon>
        <taxon>Spermatophyta</taxon>
        <taxon>Magnoliopsida</taxon>
        <taxon>eudicotyledons</taxon>
        <taxon>Gunneridae</taxon>
        <taxon>Pentapetalae</taxon>
        <taxon>rosids</taxon>
        <taxon>malvids</taxon>
        <taxon>Sapindales</taxon>
        <taxon>Sapindaceae</taxon>
        <taxon>Hippocastanoideae</taxon>
        <taxon>Acereae</taxon>
        <taxon>Acer</taxon>
    </lineage>
</organism>
<dbReference type="AlphaFoldDB" id="A0A5C7IFB9"/>
<feature type="transmembrane region" description="Helical" evidence="1">
    <location>
        <begin position="12"/>
        <end position="32"/>
    </location>
</feature>
<dbReference type="Proteomes" id="UP000323000">
    <property type="component" value="Chromosome 3"/>
</dbReference>
<evidence type="ECO:0000256" key="1">
    <source>
        <dbReference type="SAM" id="Phobius"/>
    </source>
</evidence>